<accession>A0A1M4VFJ4</accession>
<reference evidence="3" key="1">
    <citation type="submission" date="2016-11" db="EMBL/GenBank/DDBJ databases">
        <authorList>
            <person name="Varghese N."/>
            <person name="Submissions S."/>
        </authorList>
    </citation>
    <scope>NUCLEOTIDE SEQUENCE [LARGE SCALE GENOMIC DNA]</scope>
    <source>
        <strain evidence="3">DSM 19514</strain>
    </source>
</reference>
<keyword evidence="1" id="KW-0812">Transmembrane</keyword>
<dbReference type="AlphaFoldDB" id="A0A1M4VFJ4"/>
<sequence length="485" mass="52219">MFLVVALTARVIASHISTKGSGHFTTGQLRSYVAALFVSLTFSVVIYGVSLALTSRITSYPEHTTGEKGKIFHLWGSSLVKGVYFGALATTALYIVLGPLHIAGGVSLATWLFSCGLLIQGIFRATISWISPEGKRGVLGRLTLTLFSLVAAALSGYEIALSRKISAGFLNYAPGGSVVATTAIGLAGIMLLLFGRAPSFNERESEYSCALEESLQDGSLLRFPVEERLILQREALGSPKLSSLLLGGLKKPVRSGVVLAMVGTASLWVRVVGLISLLVLTVSSATVAFQTRQGVFYLVPISISYLAANVLLWPFRNLITREALLLRLAPDVGRWERKVVTISGAVFVGILLLIEGVILLPFMGLYNFAIAASVTVALGFGSVFSVALRTILYSPTYLFITKGRGRDSTDATRFVVRSVFIVLIACTGEIALVQFHTLYGERSFLLETVLSAVTFSLVLPLAASSWIGRREYGLQRTTEESETSR</sequence>
<dbReference type="EMBL" id="FQUL01000016">
    <property type="protein sequence ID" value="SHE67688.1"/>
    <property type="molecule type" value="Genomic_DNA"/>
</dbReference>
<feature type="transmembrane region" description="Helical" evidence="1">
    <location>
        <begin position="74"/>
        <end position="96"/>
    </location>
</feature>
<organism evidence="2 3">
    <name type="scientific">Ferrithrix thermotolerans DSM 19514</name>
    <dbReference type="NCBI Taxonomy" id="1121881"/>
    <lineage>
        <taxon>Bacteria</taxon>
        <taxon>Bacillati</taxon>
        <taxon>Actinomycetota</taxon>
        <taxon>Acidimicrobiia</taxon>
        <taxon>Acidimicrobiales</taxon>
        <taxon>Acidimicrobiaceae</taxon>
        <taxon>Ferrithrix</taxon>
    </lineage>
</organism>
<feature type="transmembrane region" description="Helical" evidence="1">
    <location>
        <begin position="368"/>
        <end position="393"/>
    </location>
</feature>
<feature type="transmembrane region" description="Helical" evidence="1">
    <location>
        <begin position="294"/>
        <end position="319"/>
    </location>
</feature>
<gene>
    <name evidence="2" type="ORF">SAMN02745225_01300</name>
</gene>
<feature type="transmembrane region" description="Helical" evidence="1">
    <location>
        <begin position="414"/>
        <end position="436"/>
    </location>
</feature>
<keyword evidence="1" id="KW-0472">Membrane</keyword>
<feature type="transmembrane region" description="Helical" evidence="1">
    <location>
        <begin position="138"/>
        <end position="160"/>
    </location>
</feature>
<dbReference type="Proteomes" id="UP000184295">
    <property type="component" value="Unassembled WGS sequence"/>
</dbReference>
<evidence type="ECO:0000313" key="2">
    <source>
        <dbReference type="EMBL" id="SHE67688.1"/>
    </source>
</evidence>
<feature type="transmembrane region" description="Helical" evidence="1">
    <location>
        <begin position="339"/>
        <end position="362"/>
    </location>
</feature>
<feature type="transmembrane region" description="Helical" evidence="1">
    <location>
        <begin position="172"/>
        <end position="194"/>
    </location>
</feature>
<evidence type="ECO:0000256" key="1">
    <source>
        <dbReference type="SAM" id="Phobius"/>
    </source>
</evidence>
<proteinExistence type="predicted"/>
<feature type="transmembrane region" description="Helical" evidence="1">
    <location>
        <begin position="102"/>
        <end position="126"/>
    </location>
</feature>
<evidence type="ECO:0000313" key="3">
    <source>
        <dbReference type="Proteomes" id="UP000184295"/>
    </source>
</evidence>
<keyword evidence="3" id="KW-1185">Reference proteome</keyword>
<feature type="transmembrane region" description="Helical" evidence="1">
    <location>
        <begin position="29"/>
        <end position="53"/>
    </location>
</feature>
<keyword evidence="1" id="KW-1133">Transmembrane helix</keyword>
<protein>
    <submittedName>
        <fullName evidence="2">Uncharacterized protein</fullName>
    </submittedName>
</protein>
<feature type="transmembrane region" description="Helical" evidence="1">
    <location>
        <begin position="448"/>
        <end position="467"/>
    </location>
</feature>
<feature type="transmembrane region" description="Helical" evidence="1">
    <location>
        <begin position="257"/>
        <end position="282"/>
    </location>
</feature>
<dbReference type="STRING" id="1121881.SAMN02745225_01300"/>
<name>A0A1M4VFJ4_9ACTN</name>